<dbReference type="EMBL" id="JPWI01000015">
    <property type="protein sequence ID" value="RCK43219.1"/>
    <property type="molecule type" value="Genomic_DNA"/>
</dbReference>
<keyword evidence="2" id="KW-0472">Membrane</keyword>
<reference evidence="3 4" key="1">
    <citation type="submission" date="2014-07" db="EMBL/GenBank/DDBJ databases">
        <title>Draft genome sequence of Thalassospira profundimaris PR54-5.</title>
        <authorList>
            <person name="Lai Q."/>
            <person name="Shao Z."/>
        </authorList>
    </citation>
    <scope>NUCLEOTIDE SEQUENCE [LARGE SCALE GENOMIC DNA]</scope>
    <source>
        <strain evidence="3 4">PR54-5</strain>
    </source>
</reference>
<dbReference type="RefSeq" id="WP_114099687.1">
    <property type="nucleotide sequence ID" value="NZ_JPWI01000015.1"/>
</dbReference>
<evidence type="ECO:0000256" key="2">
    <source>
        <dbReference type="SAM" id="Phobius"/>
    </source>
</evidence>
<evidence type="ECO:0000256" key="1">
    <source>
        <dbReference type="SAM" id="MobiDB-lite"/>
    </source>
</evidence>
<keyword evidence="2" id="KW-0812">Transmembrane</keyword>
<gene>
    <name evidence="3" type="ORF">TH30_19575</name>
</gene>
<proteinExistence type="predicted"/>
<organism evidence="3 4">
    <name type="scientific">Thalassospira profundimaris</name>
    <dbReference type="NCBI Taxonomy" id="502049"/>
    <lineage>
        <taxon>Bacteria</taxon>
        <taxon>Pseudomonadati</taxon>
        <taxon>Pseudomonadota</taxon>
        <taxon>Alphaproteobacteria</taxon>
        <taxon>Rhodospirillales</taxon>
        <taxon>Thalassospiraceae</taxon>
        <taxon>Thalassospira</taxon>
    </lineage>
</organism>
<evidence type="ECO:0000313" key="4">
    <source>
        <dbReference type="Proteomes" id="UP000252255"/>
    </source>
</evidence>
<feature type="region of interest" description="Disordered" evidence="1">
    <location>
        <begin position="141"/>
        <end position="179"/>
    </location>
</feature>
<protein>
    <submittedName>
        <fullName evidence="3">Uncharacterized protein</fullName>
    </submittedName>
</protein>
<comment type="caution">
    <text evidence="3">The sequence shown here is derived from an EMBL/GenBank/DDBJ whole genome shotgun (WGS) entry which is preliminary data.</text>
</comment>
<dbReference type="AlphaFoldDB" id="A0A367WPU0"/>
<name>A0A367WPU0_9PROT</name>
<dbReference type="Proteomes" id="UP000252255">
    <property type="component" value="Unassembled WGS sequence"/>
</dbReference>
<keyword evidence="2" id="KW-1133">Transmembrane helix</keyword>
<evidence type="ECO:0000313" key="3">
    <source>
        <dbReference type="EMBL" id="RCK43219.1"/>
    </source>
</evidence>
<accession>A0A367WPU0</accession>
<sequence length="404" mass="44284">MIPLIAALFCASVASFLSGWAILALFGINWLNPDHRAGLADLAGWPLEAYSLGHLWLTAAHLLGLITICTCLFLGWKFLAEPFRILFRQTPKLIYLAYPVAFLWNKAGKLIARMIRIRVPKPRIEARIEWNASAAVNRTENVSPERAPVTLTLDPPASKPVASQPDAAERNDPSGQDVNVDAERMASQETGLVYSDPMAELEPAPERPEAPVSKPVLDPEAGLPFAIDQLRELGYETRVNLQVNAADGGFVPDIFDADPKASVQLVAIDAETIYLIETVDLGNMQWSVQTMADMHDASWTDAEWTSPSGTMACPATRLARSRERFNSALLARLNMNESSLISLLLLRNGSLADPEVLARFTDAEDIELAWFDTASDIDKIVDPAEGKMAPFLLNILTQPARNAA</sequence>
<feature type="transmembrane region" description="Helical" evidence="2">
    <location>
        <begin position="55"/>
        <end position="79"/>
    </location>
</feature>